<dbReference type="InterPro" id="IPR005101">
    <property type="entry name" value="Cryptochr/Photolyase_FAD-bd"/>
</dbReference>
<gene>
    <name evidence="9" type="ORF">CWE06_02845</name>
</gene>
<accession>A0A432VYR9</accession>
<reference evidence="9 10" key="1">
    <citation type="journal article" date="2011" name="Front. Microbiol.">
        <title>Genomic signatures of strain selection and enhancement in Bacillus atrophaeus var. globigii, a historical biowarfare simulant.</title>
        <authorList>
            <person name="Gibbons H.S."/>
            <person name="Broomall S.M."/>
            <person name="McNew L.A."/>
            <person name="Daligault H."/>
            <person name="Chapman C."/>
            <person name="Bruce D."/>
            <person name="Karavis M."/>
            <person name="Krepps M."/>
            <person name="McGregor P.A."/>
            <person name="Hong C."/>
            <person name="Park K.H."/>
            <person name="Akmal A."/>
            <person name="Feldman A."/>
            <person name="Lin J.S."/>
            <person name="Chang W.E."/>
            <person name="Higgs B.W."/>
            <person name="Demirev P."/>
            <person name="Lindquist J."/>
            <person name="Liem A."/>
            <person name="Fochler E."/>
            <person name="Read T.D."/>
            <person name="Tapia R."/>
            <person name="Johnson S."/>
            <person name="Bishop-Lilly K.A."/>
            <person name="Detter C."/>
            <person name="Han C."/>
            <person name="Sozhamannan S."/>
            <person name="Rosenzweig C.N."/>
            <person name="Skowronski E.W."/>
        </authorList>
    </citation>
    <scope>NUCLEOTIDE SEQUENCE [LARGE SCALE GENOMIC DNA]</scope>
    <source>
        <strain evidence="9 10">AK5</strain>
    </source>
</reference>
<dbReference type="Pfam" id="PF03441">
    <property type="entry name" value="FAD_binding_7"/>
    <property type="match status" value="1"/>
</dbReference>
<dbReference type="AlphaFoldDB" id="A0A432VYR9"/>
<feature type="domain" description="Photolyase/cryptochrome alpha/beta" evidence="8">
    <location>
        <begin position="1"/>
        <end position="130"/>
    </location>
</feature>
<dbReference type="InterPro" id="IPR006050">
    <property type="entry name" value="DNA_photolyase_N"/>
</dbReference>
<dbReference type="GO" id="GO:0071949">
    <property type="term" value="F:FAD binding"/>
    <property type="evidence" value="ECO:0007669"/>
    <property type="project" value="TreeGrafter"/>
</dbReference>
<feature type="binding site" evidence="6">
    <location>
        <begin position="275"/>
        <end position="282"/>
    </location>
    <ligand>
        <name>FAD</name>
        <dbReference type="ChEBI" id="CHEBI:57692"/>
    </ligand>
</feature>
<comment type="similarity">
    <text evidence="1 7">Belongs to the DNA photolyase class-1 family.</text>
</comment>
<comment type="cofactor">
    <cofactor evidence="6 7">
        <name>FAD</name>
        <dbReference type="ChEBI" id="CHEBI:57692"/>
    </cofactor>
    <text evidence="6 7">Binds 1 FAD per subunit.</text>
</comment>
<comment type="function">
    <text evidence="7">May have a photoreceptor function.</text>
</comment>
<feature type="binding site" evidence="6">
    <location>
        <position position="222"/>
    </location>
    <ligand>
        <name>FAD</name>
        <dbReference type="ChEBI" id="CHEBI:57692"/>
    </ligand>
</feature>
<dbReference type="PRINTS" id="PR00147">
    <property type="entry name" value="DNAPHOTLYASE"/>
</dbReference>
<dbReference type="GO" id="GO:0003677">
    <property type="term" value="F:DNA binding"/>
    <property type="evidence" value="ECO:0007669"/>
    <property type="project" value="TreeGrafter"/>
</dbReference>
<evidence type="ECO:0000313" key="10">
    <source>
        <dbReference type="Proteomes" id="UP000288212"/>
    </source>
</evidence>
<dbReference type="Gene3D" id="1.10.579.10">
    <property type="entry name" value="DNA Cyclobutane Dipyrimidine Photolyase, subunit A, domain 3"/>
    <property type="match status" value="1"/>
</dbReference>
<dbReference type="GO" id="GO:0003913">
    <property type="term" value="F:DNA photolyase activity"/>
    <property type="evidence" value="ECO:0007669"/>
    <property type="project" value="InterPro"/>
</dbReference>
<dbReference type="Pfam" id="PF00875">
    <property type="entry name" value="DNA_photolyase"/>
    <property type="match status" value="1"/>
</dbReference>
<dbReference type="NCBIfam" id="TIGR02765">
    <property type="entry name" value="crypto_DASH"/>
    <property type="match status" value="1"/>
</dbReference>
<evidence type="ECO:0000256" key="7">
    <source>
        <dbReference type="RuleBase" id="RU367151"/>
    </source>
</evidence>
<name>A0A432VYR9_9GAMM</name>
<evidence type="ECO:0000259" key="8">
    <source>
        <dbReference type="PROSITE" id="PS51645"/>
    </source>
</evidence>
<organism evidence="9 10">
    <name type="scientific">Aliidiomarina haloalkalitolerans</name>
    <dbReference type="NCBI Taxonomy" id="859059"/>
    <lineage>
        <taxon>Bacteria</taxon>
        <taxon>Pseudomonadati</taxon>
        <taxon>Pseudomonadota</taxon>
        <taxon>Gammaproteobacteria</taxon>
        <taxon>Alteromonadales</taxon>
        <taxon>Idiomarinaceae</taxon>
        <taxon>Aliidiomarina</taxon>
    </lineage>
</organism>
<keyword evidence="5 7" id="KW-0157">Chromophore</keyword>
<feature type="binding site" evidence="6">
    <location>
        <begin position="235"/>
        <end position="239"/>
    </location>
    <ligand>
        <name>FAD</name>
        <dbReference type="ChEBI" id="CHEBI:57692"/>
    </ligand>
</feature>
<dbReference type="PROSITE" id="PS51645">
    <property type="entry name" value="PHR_CRY_ALPHA_BETA"/>
    <property type="match status" value="1"/>
</dbReference>
<proteinExistence type="inferred from homology"/>
<keyword evidence="10" id="KW-1185">Reference proteome</keyword>
<evidence type="ECO:0000256" key="2">
    <source>
        <dbReference type="ARBA" id="ARBA00017881"/>
    </source>
</evidence>
<feature type="binding site" evidence="6">
    <location>
        <begin position="375"/>
        <end position="377"/>
    </location>
    <ligand>
        <name>FAD</name>
        <dbReference type="ChEBI" id="CHEBI:57692"/>
    </ligand>
</feature>
<keyword evidence="4 6" id="KW-0274">FAD</keyword>
<dbReference type="InterPro" id="IPR014729">
    <property type="entry name" value="Rossmann-like_a/b/a_fold"/>
</dbReference>
<evidence type="ECO:0000256" key="4">
    <source>
        <dbReference type="ARBA" id="ARBA00022827"/>
    </source>
</evidence>
<dbReference type="PANTHER" id="PTHR11455">
    <property type="entry name" value="CRYPTOCHROME"/>
    <property type="match status" value="1"/>
</dbReference>
<dbReference type="Proteomes" id="UP000288212">
    <property type="component" value="Unassembled WGS sequence"/>
</dbReference>
<dbReference type="PANTHER" id="PTHR11455:SF22">
    <property type="entry name" value="CRYPTOCHROME DASH"/>
    <property type="match status" value="1"/>
</dbReference>
<dbReference type="SUPFAM" id="SSF52425">
    <property type="entry name" value="Cryptochrome/photolyase, N-terminal domain"/>
    <property type="match status" value="1"/>
</dbReference>
<comment type="caution">
    <text evidence="9">The sequence shown here is derived from an EMBL/GenBank/DDBJ whole genome shotgun (WGS) entry which is preliminary data.</text>
</comment>
<dbReference type="InterPro" id="IPR036134">
    <property type="entry name" value="Crypto/Photolyase_FAD-like_sf"/>
</dbReference>
<evidence type="ECO:0000256" key="6">
    <source>
        <dbReference type="PIRSR" id="PIRSR602081-1"/>
    </source>
</evidence>
<dbReference type="InterPro" id="IPR002081">
    <property type="entry name" value="Cryptochrome/DNA_photolyase_1"/>
</dbReference>
<sequence>MAGITWFRRNLRITDNAAFQLRFTMAGVFFFDQQWTGDWLGIARCGEHRRNFLQKSLHDLEENLRALDVPFHSITAEPEVELPRLCRQLNVDEVHTQALPAYAERQQATRVRQALMAIGVRLIEHDDYTLFPTTLVAEAHPTSFTSFSKFRKKLTPYLDQIIVAENSPSLHLQSLTNQQAAVINEYQDITPPDPRAVMNFIGGETFAQQHLVQYCESALFHYKETRNELIGQDYSSKLSPWLNLGCISPRQVLAAVKQAERIGGANASTEWLIVELMWRDFFQFCALERGHELFGGSANRLVEPNSSLSLEKDKDFTRWQHGATGHPFLDANMRELAATGFMSNRGRQNVASALIHDLGCDWRLGAVWFEQQLIDYDPASNYGNWQYIAGIHANSRGGSWFNLDKQAALYDSEQQYQALWLTKS</sequence>
<evidence type="ECO:0000256" key="3">
    <source>
        <dbReference type="ARBA" id="ARBA00022630"/>
    </source>
</evidence>
<dbReference type="EMBL" id="PIPI01000001">
    <property type="protein sequence ID" value="RUO21803.1"/>
    <property type="molecule type" value="Genomic_DNA"/>
</dbReference>
<evidence type="ECO:0000256" key="1">
    <source>
        <dbReference type="ARBA" id="ARBA00005862"/>
    </source>
</evidence>
<comment type="cofactor">
    <cofactor evidence="7">
        <name>(6R)-5,10-methylene-5,6,7,8-tetrahydrofolate</name>
        <dbReference type="ChEBI" id="CHEBI:15636"/>
    </cofactor>
    <text evidence="7">Binds 1 5,10-methenyltetrahydrofolate (MTHF) per subunit.</text>
</comment>
<dbReference type="SUPFAM" id="SSF48173">
    <property type="entry name" value="Cryptochrome/photolyase FAD-binding domain"/>
    <property type="match status" value="1"/>
</dbReference>
<keyword evidence="3 6" id="KW-0285">Flavoprotein</keyword>
<evidence type="ECO:0000256" key="5">
    <source>
        <dbReference type="ARBA" id="ARBA00022991"/>
    </source>
</evidence>
<dbReference type="Gene3D" id="3.40.50.620">
    <property type="entry name" value="HUPs"/>
    <property type="match status" value="1"/>
</dbReference>
<dbReference type="OrthoDB" id="9772484at2"/>
<dbReference type="GO" id="GO:0000719">
    <property type="term" value="P:photoreactive repair"/>
    <property type="evidence" value="ECO:0007669"/>
    <property type="project" value="TreeGrafter"/>
</dbReference>
<dbReference type="InterPro" id="IPR036155">
    <property type="entry name" value="Crypto/Photolyase_N_sf"/>
</dbReference>
<dbReference type="Gene3D" id="1.25.40.80">
    <property type="match status" value="1"/>
</dbReference>
<evidence type="ECO:0000313" key="9">
    <source>
        <dbReference type="EMBL" id="RUO21803.1"/>
    </source>
</evidence>
<protein>
    <recommendedName>
        <fullName evidence="2 7">Cryptochrome DASH</fullName>
    </recommendedName>
</protein>
<dbReference type="InterPro" id="IPR014133">
    <property type="entry name" value="Cry_DASH"/>
</dbReference>
<dbReference type="RefSeq" id="WP_126790968.1">
    <property type="nucleotide sequence ID" value="NZ_PIPI01000001.1"/>
</dbReference>